<dbReference type="Pfam" id="PF17921">
    <property type="entry name" value="Integrase_H2C2"/>
    <property type="match status" value="1"/>
</dbReference>
<sequence length="328" mass="37274">MPFRSWERFKRKLLESFQASHEGSALEKFLSIQQTSSVREYVDRFETFAGQLGKEVEDNEELREIKQRLSNGEELAGYSVAQNLLLFKGRLVLPSNSGWSNSGCILVVFKEFHASTVGGHSGAQKTYQRLAREVYWKGMKSEVARRVAKCDVCQRQKYSTLAPGGLLQPLELPTKVWSEISMDFIDGLPRSKGYTVIFVVQVRLPLKHPYIASVACVFLKVVVRLHGVPESIVSDRNHTKAEHRLSPANGLADRDGESLLGDLRCFVADTPRKWVSWLPWAEYWYNTSFHTSTKTTLFRVLYGRDPPHLLYYGSSGTPVGSMDQYLEE</sequence>
<feature type="domain" description="Integrase zinc-binding" evidence="2">
    <location>
        <begin position="107"/>
        <end position="158"/>
    </location>
</feature>
<dbReference type="AlphaFoldDB" id="A0AA38T1Z3"/>
<evidence type="ECO:0000313" key="3">
    <source>
        <dbReference type="EMBL" id="KAJ9546956.1"/>
    </source>
</evidence>
<gene>
    <name evidence="3" type="ORF">OSB04_019499</name>
</gene>
<dbReference type="Gene3D" id="3.30.420.10">
    <property type="entry name" value="Ribonuclease H-like superfamily/Ribonuclease H"/>
    <property type="match status" value="1"/>
</dbReference>
<dbReference type="InterPro" id="IPR052160">
    <property type="entry name" value="Gypsy_RT_Integrase-like"/>
</dbReference>
<proteinExistence type="predicted"/>
<dbReference type="FunFam" id="1.10.340.70:FF:000001">
    <property type="entry name" value="Retrovirus-related Pol polyprotein from transposon gypsy-like Protein"/>
    <property type="match status" value="1"/>
</dbReference>
<organism evidence="3 4">
    <name type="scientific">Centaurea solstitialis</name>
    <name type="common">yellow star-thistle</name>
    <dbReference type="NCBI Taxonomy" id="347529"/>
    <lineage>
        <taxon>Eukaryota</taxon>
        <taxon>Viridiplantae</taxon>
        <taxon>Streptophyta</taxon>
        <taxon>Embryophyta</taxon>
        <taxon>Tracheophyta</taxon>
        <taxon>Spermatophyta</taxon>
        <taxon>Magnoliopsida</taxon>
        <taxon>eudicotyledons</taxon>
        <taxon>Gunneridae</taxon>
        <taxon>Pentapetalae</taxon>
        <taxon>asterids</taxon>
        <taxon>campanulids</taxon>
        <taxon>Asterales</taxon>
        <taxon>Asteraceae</taxon>
        <taxon>Carduoideae</taxon>
        <taxon>Cardueae</taxon>
        <taxon>Centaureinae</taxon>
        <taxon>Centaurea</taxon>
    </lineage>
</organism>
<dbReference type="GO" id="GO:0003676">
    <property type="term" value="F:nucleic acid binding"/>
    <property type="evidence" value="ECO:0007669"/>
    <property type="project" value="InterPro"/>
</dbReference>
<evidence type="ECO:0008006" key="5">
    <source>
        <dbReference type="Google" id="ProtNLM"/>
    </source>
</evidence>
<reference evidence="3" key="1">
    <citation type="submission" date="2023-03" db="EMBL/GenBank/DDBJ databases">
        <title>Chromosome-scale reference genome and RAD-based genetic map of yellow starthistle (Centaurea solstitialis) reveal putative structural variation and QTLs associated with invader traits.</title>
        <authorList>
            <person name="Reatini B."/>
            <person name="Cang F.A."/>
            <person name="Jiang Q."/>
            <person name="Mckibben M.T.W."/>
            <person name="Barker M.S."/>
            <person name="Rieseberg L.H."/>
            <person name="Dlugosch K.M."/>
        </authorList>
    </citation>
    <scope>NUCLEOTIDE SEQUENCE</scope>
    <source>
        <strain evidence="3">CAN-66</strain>
        <tissue evidence="3">Leaf</tissue>
    </source>
</reference>
<keyword evidence="4" id="KW-1185">Reference proteome</keyword>
<dbReference type="InterPro" id="IPR041588">
    <property type="entry name" value="Integrase_H2C2"/>
</dbReference>
<dbReference type="Gene3D" id="1.10.340.70">
    <property type="match status" value="1"/>
</dbReference>
<evidence type="ECO:0000259" key="2">
    <source>
        <dbReference type="Pfam" id="PF17921"/>
    </source>
</evidence>
<dbReference type="Pfam" id="PF03732">
    <property type="entry name" value="Retrotrans_gag"/>
    <property type="match status" value="1"/>
</dbReference>
<dbReference type="InterPro" id="IPR036397">
    <property type="entry name" value="RNaseH_sf"/>
</dbReference>
<dbReference type="SUPFAM" id="SSF53098">
    <property type="entry name" value="Ribonuclease H-like"/>
    <property type="match status" value="1"/>
</dbReference>
<dbReference type="InterPro" id="IPR012337">
    <property type="entry name" value="RNaseH-like_sf"/>
</dbReference>
<dbReference type="Proteomes" id="UP001172457">
    <property type="component" value="Chromosome 5"/>
</dbReference>
<dbReference type="EMBL" id="JARYMX010000005">
    <property type="protein sequence ID" value="KAJ9546956.1"/>
    <property type="molecule type" value="Genomic_DNA"/>
</dbReference>
<accession>A0AA38T1Z3</accession>
<feature type="domain" description="Retrotransposon gag" evidence="1">
    <location>
        <begin position="4"/>
        <end position="63"/>
    </location>
</feature>
<name>A0AA38T1Z3_9ASTR</name>
<dbReference type="InterPro" id="IPR005162">
    <property type="entry name" value="Retrotrans_gag_dom"/>
</dbReference>
<dbReference type="PANTHER" id="PTHR47266">
    <property type="entry name" value="ENDONUCLEASE-RELATED"/>
    <property type="match status" value="1"/>
</dbReference>
<comment type="caution">
    <text evidence="3">The sequence shown here is derived from an EMBL/GenBank/DDBJ whole genome shotgun (WGS) entry which is preliminary data.</text>
</comment>
<evidence type="ECO:0000313" key="4">
    <source>
        <dbReference type="Proteomes" id="UP001172457"/>
    </source>
</evidence>
<protein>
    <recommendedName>
        <fullName evidence="5">Integrase zinc-binding domain-containing protein</fullName>
    </recommendedName>
</protein>
<evidence type="ECO:0000259" key="1">
    <source>
        <dbReference type="Pfam" id="PF03732"/>
    </source>
</evidence>